<dbReference type="EMBL" id="MLJW01000270">
    <property type="protein sequence ID" value="OIQ91085.1"/>
    <property type="molecule type" value="Genomic_DNA"/>
</dbReference>
<accession>A0A1J5RSP5</accession>
<dbReference type="InterPro" id="IPR025931">
    <property type="entry name" value="TaqI_C"/>
</dbReference>
<evidence type="ECO:0000259" key="6">
    <source>
        <dbReference type="Pfam" id="PF02384"/>
    </source>
</evidence>
<keyword evidence="2 8" id="KW-0489">Methyltransferase</keyword>
<comment type="caution">
    <text evidence="8">The sequence shown here is derived from an EMBL/GenBank/DDBJ whole genome shotgun (WGS) entry which is preliminary data.</text>
</comment>
<dbReference type="Pfam" id="PF02384">
    <property type="entry name" value="N6_Mtase"/>
    <property type="match status" value="1"/>
</dbReference>
<dbReference type="InterPro" id="IPR029063">
    <property type="entry name" value="SAM-dependent_MTases_sf"/>
</dbReference>
<dbReference type="GO" id="GO:0032259">
    <property type="term" value="P:methylation"/>
    <property type="evidence" value="ECO:0007669"/>
    <property type="project" value="UniProtKB-KW"/>
</dbReference>
<dbReference type="SUPFAM" id="SSF53335">
    <property type="entry name" value="S-adenosyl-L-methionine-dependent methyltransferases"/>
    <property type="match status" value="1"/>
</dbReference>
<dbReference type="GO" id="GO:0008170">
    <property type="term" value="F:N-methyltransferase activity"/>
    <property type="evidence" value="ECO:0007669"/>
    <property type="project" value="InterPro"/>
</dbReference>
<dbReference type="Gene3D" id="3.40.50.150">
    <property type="entry name" value="Vaccinia Virus protein VP39"/>
    <property type="match status" value="1"/>
</dbReference>
<dbReference type="PROSITE" id="PS00092">
    <property type="entry name" value="N6_MTASE"/>
    <property type="match status" value="1"/>
</dbReference>
<reference evidence="8" key="1">
    <citation type="submission" date="2016-10" db="EMBL/GenBank/DDBJ databases">
        <title>Sequence of Gallionella enrichment culture.</title>
        <authorList>
            <person name="Poehlein A."/>
            <person name="Muehling M."/>
            <person name="Daniel R."/>
        </authorList>
    </citation>
    <scope>NUCLEOTIDE SEQUENCE</scope>
</reference>
<dbReference type="PANTHER" id="PTHR33841">
    <property type="entry name" value="DNA METHYLTRANSFERASE YEEA-RELATED"/>
    <property type="match status" value="1"/>
</dbReference>
<comment type="catalytic activity">
    <reaction evidence="5">
        <text>a 2'-deoxyadenosine in DNA + S-adenosyl-L-methionine = an N(6)-methyl-2'-deoxyadenosine in DNA + S-adenosyl-L-homocysteine + H(+)</text>
        <dbReference type="Rhea" id="RHEA:15197"/>
        <dbReference type="Rhea" id="RHEA-COMP:12418"/>
        <dbReference type="Rhea" id="RHEA-COMP:12419"/>
        <dbReference type="ChEBI" id="CHEBI:15378"/>
        <dbReference type="ChEBI" id="CHEBI:57856"/>
        <dbReference type="ChEBI" id="CHEBI:59789"/>
        <dbReference type="ChEBI" id="CHEBI:90615"/>
        <dbReference type="ChEBI" id="CHEBI:90616"/>
        <dbReference type="EC" id="2.1.1.72"/>
    </reaction>
</comment>
<name>A0A1J5RSP5_9ZZZZ</name>
<dbReference type="EC" id="2.1.1.72" evidence="1"/>
<sequence>MKQVSVDNAAQIVGVSSATIRNWTKAGHICPASTRPLTFLEESVLDLKKKINSNEFTRLKTRANKAASESRIFPEEYANNSTLALHIARIISCVKDDGLEIEPTMFLCALHLLAGKGEVSQSSNIDPFDLECCHSWARQSVKYVITEWRNSLNIKLKNRYNNLYRLLCSHEEEDYLGLTYQSISSEGSKSEQGSYYTPTKLVSDSLSHFKSPITTFLDPCCGTGKYLIHAAKIFHLEPVNILGFDLDPIAINIARVNLLLAYRDKDFMPKIYCMDSLSELATGEIFCETNNLLGSIDAIATNPPWGAYKNNSTKKKLSESITTGETFSLFLEKSIRLLRNGGQLSFILPESILKVRTHSDIRSLIFSETRINTISLLGRQFTGVYTPVIRLDLAKETPNEDWLVAIEHGRNSHQVAQSRFRSNDNFTFDIHIKSNDEELLDRIYSVEHTTLSGNAEWALGIVTGDNKKYIKTTPELGSEPIYRGSDVRPYRLGDPRSYLHFEPEQFQQVASVKYYRAPEKLIYKFISKSLVFAYDDKRCLSLNSANVLIPRIPGMSIKVALAFLNSKVFQYIFMKKFSTHKVLRGDLEKLPFPLIGADTHNTIERLVDAAIVSDEKIENLHRTIFQAFRLNEQDAAVINNTLNG</sequence>
<dbReference type="GO" id="GO:0003677">
    <property type="term" value="F:DNA binding"/>
    <property type="evidence" value="ECO:0007669"/>
    <property type="project" value="InterPro"/>
</dbReference>
<dbReference type="CDD" id="cd02440">
    <property type="entry name" value="AdoMet_MTases"/>
    <property type="match status" value="1"/>
</dbReference>
<dbReference type="AlphaFoldDB" id="A0A1J5RSP5"/>
<organism evidence="8">
    <name type="scientific">mine drainage metagenome</name>
    <dbReference type="NCBI Taxonomy" id="410659"/>
    <lineage>
        <taxon>unclassified sequences</taxon>
        <taxon>metagenomes</taxon>
        <taxon>ecological metagenomes</taxon>
    </lineage>
</organism>
<keyword evidence="3 8" id="KW-0808">Transferase</keyword>
<keyword evidence="4" id="KW-0680">Restriction system</keyword>
<evidence type="ECO:0000256" key="1">
    <source>
        <dbReference type="ARBA" id="ARBA00011900"/>
    </source>
</evidence>
<dbReference type="GO" id="GO:0009307">
    <property type="term" value="P:DNA restriction-modification system"/>
    <property type="evidence" value="ECO:0007669"/>
    <property type="project" value="UniProtKB-KW"/>
</dbReference>
<gene>
    <name evidence="8" type="primary">vspIM</name>
    <name evidence="8" type="ORF">GALL_269890</name>
</gene>
<protein>
    <recommendedName>
        <fullName evidence="1">site-specific DNA-methyltransferase (adenine-specific)</fullName>
        <ecNumber evidence="1">2.1.1.72</ecNumber>
    </recommendedName>
</protein>
<dbReference type="GO" id="GO:0009007">
    <property type="term" value="F:site-specific DNA-methyltransferase (adenine-specific) activity"/>
    <property type="evidence" value="ECO:0007669"/>
    <property type="project" value="UniProtKB-EC"/>
</dbReference>
<evidence type="ECO:0000256" key="2">
    <source>
        <dbReference type="ARBA" id="ARBA00022603"/>
    </source>
</evidence>
<proteinExistence type="predicted"/>
<evidence type="ECO:0000256" key="3">
    <source>
        <dbReference type="ARBA" id="ARBA00022679"/>
    </source>
</evidence>
<dbReference type="InterPro" id="IPR050953">
    <property type="entry name" value="N4_N6_ade-DNA_methylase"/>
</dbReference>
<evidence type="ECO:0000256" key="5">
    <source>
        <dbReference type="ARBA" id="ARBA00047942"/>
    </source>
</evidence>
<dbReference type="InterPro" id="IPR002052">
    <property type="entry name" value="DNA_methylase_N6_adenine_CS"/>
</dbReference>
<dbReference type="PRINTS" id="PR00507">
    <property type="entry name" value="N12N6MTFRASE"/>
</dbReference>
<dbReference type="PANTHER" id="PTHR33841:SF1">
    <property type="entry name" value="DNA METHYLTRANSFERASE A"/>
    <property type="match status" value="1"/>
</dbReference>
<dbReference type="Pfam" id="PF12950">
    <property type="entry name" value="TaqI_C"/>
    <property type="match status" value="1"/>
</dbReference>
<evidence type="ECO:0000313" key="8">
    <source>
        <dbReference type="EMBL" id="OIQ91085.1"/>
    </source>
</evidence>
<evidence type="ECO:0000256" key="4">
    <source>
        <dbReference type="ARBA" id="ARBA00022747"/>
    </source>
</evidence>
<dbReference type="InterPro" id="IPR003356">
    <property type="entry name" value="DNA_methylase_A-5"/>
</dbReference>
<feature type="domain" description="DNA methylase adenine-specific" evidence="6">
    <location>
        <begin position="186"/>
        <end position="420"/>
    </location>
</feature>
<evidence type="ECO:0000259" key="7">
    <source>
        <dbReference type="Pfam" id="PF12950"/>
    </source>
</evidence>
<feature type="domain" description="TaqI-like C-terminal specificity" evidence="7">
    <location>
        <begin position="480"/>
        <end position="591"/>
    </location>
</feature>